<gene>
    <name evidence="1" type="ORF">ENJ61_05245</name>
</gene>
<dbReference type="AlphaFoldDB" id="A0A7C5Q4V4"/>
<organism evidence="1">
    <name type="scientific">Aquifex aeolicus</name>
    <dbReference type="NCBI Taxonomy" id="63363"/>
    <lineage>
        <taxon>Bacteria</taxon>
        <taxon>Pseudomonadati</taxon>
        <taxon>Aquificota</taxon>
        <taxon>Aquificia</taxon>
        <taxon>Aquificales</taxon>
        <taxon>Aquificaceae</taxon>
        <taxon>Aquifex</taxon>
    </lineage>
</organism>
<dbReference type="Proteomes" id="UP000885792">
    <property type="component" value="Unassembled WGS sequence"/>
</dbReference>
<sequence length="160" mass="18803">MEKIKILERVLVYDRILRFTIDLLTGVRAEIRADIEETKVLGDSLLPEEESGKIRDFLLKVEELFLLKLDEVLDSVYDEYEVFNFDITFLSGIPEEVGREIERLNLIETINTKLALLRDILLEACCVEGDRRLEVILTPFRVYCELMNHAIDFNKKFEKF</sequence>
<protein>
    <submittedName>
        <fullName evidence="1">Uncharacterized protein</fullName>
    </submittedName>
</protein>
<proteinExistence type="predicted"/>
<name>A0A7C5Q4V4_AQUAO</name>
<accession>A0A7C5Q4V4</accession>
<reference evidence="1" key="1">
    <citation type="journal article" date="2020" name="mSystems">
        <title>Genome- and Community-Level Interaction Insights into Carbon Utilization and Element Cycling Functions of Hydrothermarchaeota in Hydrothermal Sediment.</title>
        <authorList>
            <person name="Zhou Z."/>
            <person name="Liu Y."/>
            <person name="Xu W."/>
            <person name="Pan J."/>
            <person name="Luo Z.H."/>
            <person name="Li M."/>
        </authorList>
    </citation>
    <scope>NUCLEOTIDE SEQUENCE [LARGE SCALE GENOMIC DNA]</scope>
    <source>
        <strain evidence="1">HyVt-501</strain>
    </source>
</reference>
<evidence type="ECO:0000313" key="1">
    <source>
        <dbReference type="EMBL" id="HHJ64297.1"/>
    </source>
</evidence>
<dbReference type="EMBL" id="DRNB01000189">
    <property type="protein sequence ID" value="HHJ64297.1"/>
    <property type="molecule type" value="Genomic_DNA"/>
</dbReference>
<comment type="caution">
    <text evidence="1">The sequence shown here is derived from an EMBL/GenBank/DDBJ whole genome shotgun (WGS) entry which is preliminary data.</text>
</comment>